<dbReference type="Pfam" id="PF06580">
    <property type="entry name" value="His_kinase"/>
    <property type="match status" value="1"/>
</dbReference>
<keyword evidence="3" id="KW-0808">Transferase</keyword>
<sequence>MIPKLCQLPRVFILILLSELLALLFTLLTFNSAESFWLKLGLYSFFIFWTSLVISFLLCAARDWLNAKSVGISTLLATVIVMTTTVMSSLIAIPLVDVGVELDWHNPEQQWFVFRNLVIATLISLAWMRYLYLRQRMHNSIQAEGEAQFRALQAKIHPHFLFNTLNTIASLISIAPEKAETTIERLAGLLRSNLRPSQELITLAQEIITCKDYLFIEQQRLGEKLSVIWDVEPSCEPYLIPPFTLQPLVENAVYHGIQQLHKGGTVTISVKSDEHSLLLSVINPVPDIANSRGNQVAHDNIRERLRIRYGAAASMTIEQHQQQYLVKLIIPQTLEQESA</sequence>
<evidence type="ECO:0000259" key="2">
    <source>
        <dbReference type="Pfam" id="PF06580"/>
    </source>
</evidence>
<dbReference type="GO" id="GO:0016020">
    <property type="term" value="C:membrane"/>
    <property type="evidence" value="ECO:0007669"/>
    <property type="project" value="InterPro"/>
</dbReference>
<dbReference type="SUPFAM" id="SSF55874">
    <property type="entry name" value="ATPase domain of HSP90 chaperone/DNA topoisomerase II/histidine kinase"/>
    <property type="match status" value="1"/>
</dbReference>
<keyword evidence="3" id="KW-0418">Kinase</keyword>
<dbReference type="Proteomes" id="UP001239782">
    <property type="component" value="Chromosome"/>
</dbReference>
<dbReference type="PANTHER" id="PTHR34220">
    <property type="entry name" value="SENSOR HISTIDINE KINASE YPDA"/>
    <property type="match status" value="1"/>
</dbReference>
<accession>A0AA51X5I3</accession>
<dbReference type="Gene3D" id="3.30.565.10">
    <property type="entry name" value="Histidine kinase-like ATPase, C-terminal domain"/>
    <property type="match status" value="1"/>
</dbReference>
<feature type="transmembrane region" description="Helical" evidence="1">
    <location>
        <begin position="113"/>
        <end position="132"/>
    </location>
</feature>
<keyword evidence="1" id="KW-0472">Membrane</keyword>
<dbReference type="AlphaFoldDB" id="A0AA51X5I3"/>
<proteinExistence type="predicted"/>
<gene>
    <name evidence="3" type="ORF">Q9312_13000</name>
</gene>
<reference evidence="3 4" key="1">
    <citation type="submission" date="2023-08" db="EMBL/GenBank/DDBJ databases">
        <title>Pleionea litopenaei sp. nov., isolated from stomach of juvenile Litopenaeus vannamei.</title>
        <authorList>
            <person name="Rho A.M."/>
            <person name="Hwang C.Y."/>
        </authorList>
    </citation>
    <scope>NUCLEOTIDE SEQUENCE [LARGE SCALE GENOMIC DNA]</scope>
    <source>
        <strain evidence="3 4">HL-JVS1</strain>
    </source>
</reference>
<evidence type="ECO:0000313" key="4">
    <source>
        <dbReference type="Proteomes" id="UP001239782"/>
    </source>
</evidence>
<keyword evidence="4" id="KW-1185">Reference proteome</keyword>
<organism evidence="3 4">
    <name type="scientific">Pleionea litopenaei</name>
    <dbReference type="NCBI Taxonomy" id="3070815"/>
    <lineage>
        <taxon>Bacteria</taxon>
        <taxon>Pseudomonadati</taxon>
        <taxon>Pseudomonadota</taxon>
        <taxon>Gammaproteobacteria</taxon>
        <taxon>Oceanospirillales</taxon>
        <taxon>Pleioneaceae</taxon>
        <taxon>Pleionea</taxon>
    </lineage>
</organism>
<dbReference type="InterPro" id="IPR050640">
    <property type="entry name" value="Bact_2-comp_sensor_kinase"/>
</dbReference>
<feature type="domain" description="Signal transduction histidine kinase internal region" evidence="2">
    <location>
        <begin position="147"/>
        <end position="225"/>
    </location>
</feature>
<protein>
    <submittedName>
        <fullName evidence="3">Histidine kinase</fullName>
    </submittedName>
</protein>
<dbReference type="PANTHER" id="PTHR34220:SF7">
    <property type="entry name" value="SENSOR HISTIDINE KINASE YPDA"/>
    <property type="match status" value="1"/>
</dbReference>
<feature type="transmembrane region" description="Helical" evidence="1">
    <location>
        <begin position="12"/>
        <end position="30"/>
    </location>
</feature>
<dbReference type="GO" id="GO:0000155">
    <property type="term" value="F:phosphorelay sensor kinase activity"/>
    <property type="evidence" value="ECO:0007669"/>
    <property type="project" value="InterPro"/>
</dbReference>
<evidence type="ECO:0000256" key="1">
    <source>
        <dbReference type="SAM" id="Phobius"/>
    </source>
</evidence>
<dbReference type="EMBL" id="CP133548">
    <property type="protein sequence ID" value="WMS86137.1"/>
    <property type="molecule type" value="Genomic_DNA"/>
</dbReference>
<name>A0AA51X5I3_9GAMM</name>
<feature type="transmembrane region" description="Helical" evidence="1">
    <location>
        <begin position="36"/>
        <end position="58"/>
    </location>
</feature>
<dbReference type="InterPro" id="IPR010559">
    <property type="entry name" value="Sig_transdc_His_kin_internal"/>
</dbReference>
<dbReference type="KEGG" id="plei:Q9312_13000"/>
<dbReference type="RefSeq" id="WP_309201289.1">
    <property type="nucleotide sequence ID" value="NZ_CP133548.1"/>
</dbReference>
<feature type="transmembrane region" description="Helical" evidence="1">
    <location>
        <begin position="70"/>
        <end position="93"/>
    </location>
</feature>
<keyword evidence="1" id="KW-1133">Transmembrane helix</keyword>
<keyword evidence="1" id="KW-0812">Transmembrane</keyword>
<dbReference type="InterPro" id="IPR036890">
    <property type="entry name" value="HATPase_C_sf"/>
</dbReference>
<evidence type="ECO:0000313" key="3">
    <source>
        <dbReference type="EMBL" id="WMS86137.1"/>
    </source>
</evidence>